<evidence type="ECO:0000256" key="1">
    <source>
        <dbReference type="ARBA" id="ARBA00023015"/>
    </source>
</evidence>
<proteinExistence type="predicted"/>
<dbReference type="Pfam" id="PF00356">
    <property type="entry name" value="LacI"/>
    <property type="match status" value="1"/>
</dbReference>
<name>A0A921SY77_9MICO</name>
<gene>
    <name evidence="5" type="ORF">K8V81_09560</name>
</gene>
<dbReference type="Gene3D" id="1.10.260.40">
    <property type="entry name" value="lambda repressor-like DNA-binding domains"/>
    <property type="match status" value="1"/>
</dbReference>
<evidence type="ECO:0000313" key="5">
    <source>
        <dbReference type="EMBL" id="HJG91957.1"/>
    </source>
</evidence>
<dbReference type="InterPro" id="IPR046335">
    <property type="entry name" value="LacI/GalR-like_sensor"/>
</dbReference>
<keyword evidence="3" id="KW-0804">Transcription</keyword>
<dbReference type="GO" id="GO:0003700">
    <property type="term" value="F:DNA-binding transcription factor activity"/>
    <property type="evidence" value="ECO:0007669"/>
    <property type="project" value="TreeGrafter"/>
</dbReference>
<organism evidence="5 6">
    <name type="scientific">Brachybacterium massiliense</name>
    <dbReference type="NCBI Taxonomy" id="1755098"/>
    <lineage>
        <taxon>Bacteria</taxon>
        <taxon>Bacillati</taxon>
        <taxon>Actinomycetota</taxon>
        <taxon>Actinomycetes</taxon>
        <taxon>Micrococcales</taxon>
        <taxon>Dermabacteraceae</taxon>
        <taxon>Brachybacterium</taxon>
    </lineage>
</organism>
<dbReference type="PANTHER" id="PTHR30146">
    <property type="entry name" value="LACI-RELATED TRANSCRIPTIONAL REPRESSOR"/>
    <property type="match status" value="1"/>
</dbReference>
<accession>A0A921SY77</accession>
<dbReference type="Gene3D" id="3.40.50.2300">
    <property type="match status" value="2"/>
</dbReference>
<evidence type="ECO:0000259" key="4">
    <source>
        <dbReference type="PROSITE" id="PS50932"/>
    </source>
</evidence>
<dbReference type="InterPro" id="IPR010982">
    <property type="entry name" value="Lambda_DNA-bd_dom_sf"/>
</dbReference>
<dbReference type="SUPFAM" id="SSF53822">
    <property type="entry name" value="Periplasmic binding protein-like I"/>
    <property type="match status" value="1"/>
</dbReference>
<dbReference type="Proteomes" id="UP000742460">
    <property type="component" value="Unassembled WGS sequence"/>
</dbReference>
<comment type="caution">
    <text evidence="5">The sequence shown here is derived from an EMBL/GenBank/DDBJ whole genome shotgun (WGS) entry which is preliminary data.</text>
</comment>
<keyword evidence="1" id="KW-0805">Transcription regulation</keyword>
<dbReference type="AlphaFoldDB" id="A0A921SY77"/>
<dbReference type="PANTHER" id="PTHR30146:SF138">
    <property type="entry name" value="TRANSCRIPTIONAL REGULATORY PROTEIN"/>
    <property type="match status" value="1"/>
</dbReference>
<evidence type="ECO:0000256" key="2">
    <source>
        <dbReference type="ARBA" id="ARBA00023125"/>
    </source>
</evidence>
<dbReference type="InterPro" id="IPR028082">
    <property type="entry name" value="Peripla_BP_I"/>
</dbReference>
<dbReference type="EMBL" id="DYUE01000222">
    <property type="protein sequence ID" value="HJG91957.1"/>
    <property type="molecule type" value="Genomic_DNA"/>
</dbReference>
<reference evidence="5" key="1">
    <citation type="journal article" date="2021" name="PeerJ">
        <title>Extensive microbial diversity within the chicken gut microbiome revealed by metagenomics and culture.</title>
        <authorList>
            <person name="Gilroy R."/>
            <person name="Ravi A."/>
            <person name="Getino M."/>
            <person name="Pursley I."/>
            <person name="Horton D.L."/>
            <person name="Alikhan N.F."/>
            <person name="Baker D."/>
            <person name="Gharbi K."/>
            <person name="Hall N."/>
            <person name="Watson M."/>
            <person name="Adriaenssens E.M."/>
            <person name="Foster-Nyarko E."/>
            <person name="Jarju S."/>
            <person name="Secka A."/>
            <person name="Antonio M."/>
            <person name="Oren A."/>
            <person name="Chaudhuri R.R."/>
            <person name="La Ragione R."/>
            <person name="Hildebrand F."/>
            <person name="Pallen M.J."/>
        </authorList>
    </citation>
    <scope>NUCLEOTIDE SEQUENCE</scope>
    <source>
        <strain evidence="5">ChiGjej5B5-22894</strain>
    </source>
</reference>
<feature type="domain" description="HTH lacI-type" evidence="4">
    <location>
        <begin position="5"/>
        <end position="60"/>
    </location>
</feature>
<reference evidence="5" key="2">
    <citation type="submission" date="2021-09" db="EMBL/GenBank/DDBJ databases">
        <authorList>
            <person name="Gilroy R."/>
        </authorList>
    </citation>
    <scope>NUCLEOTIDE SEQUENCE</scope>
    <source>
        <strain evidence="5">ChiGjej5B5-22894</strain>
    </source>
</reference>
<dbReference type="SMART" id="SM00354">
    <property type="entry name" value="HTH_LACI"/>
    <property type="match status" value="1"/>
</dbReference>
<keyword evidence="2" id="KW-0238">DNA-binding</keyword>
<dbReference type="Pfam" id="PF13377">
    <property type="entry name" value="Peripla_BP_3"/>
    <property type="match status" value="1"/>
</dbReference>
<sequence>MPRSPTMEDVARSAGVSRSTVSRVFQNNGERVSPDALIQVHEAARRLGYVHNLVASGLAMRYGRQLGLLIRDATNPAYGHLHAEMNRAVEAAGRTLISVTAFRHDYGTAEVAGLNRLIGQRVAGAFVGTGVTAAEDLVETVTATPLMIIGRPNTHPQIDSVSYDERTHGRVMAEEIAARGHRRIAVLVAPLLYSRVFDLRIRSLVERCGELGVATVPVELLPVEQGVVRALDAARDEGLSCIVCPVDYVALDLLRAASARGTRIPQEVSVVGFDGLGDGLDLLGLATLRLPVREVAQRAVARMEELLVSAQADPEGPPTGAARTEPGVHEEIGARTAQHTVVAGKFLPGRTLGPLPEHLLR</sequence>
<protein>
    <submittedName>
        <fullName evidence="5">LacI family transcriptional regulator</fullName>
    </submittedName>
</protein>
<evidence type="ECO:0000256" key="3">
    <source>
        <dbReference type="ARBA" id="ARBA00023163"/>
    </source>
</evidence>
<dbReference type="SUPFAM" id="SSF47413">
    <property type="entry name" value="lambda repressor-like DNA-binding domains"/>
    <property type="match status" value="1"/>
</dbReference>
<dbReference type="InterPro" id="IPR000843">
    <property type="entry name" value="HTH_LacI"/>
</dbReference>
<dbReference type="PROSITE" id="PS50932">
    <property type="entry name" value="HTH_LACI_2"/>
    <property type="match status" value="1"/>
</dbReference>
<dbReference type="CDD" id="cd01392">
    <property type="entry name" value="HTH_LacI"/>
    <property type="match status" value="1"/>
</dbReference>
<dbReference type="GO" id="GO:0000976">
    <property type="term" value="F:transcription cis-regulatory region binding"/>
    <property type="evidence" value="ECO:0007669"/>
    <property type="project" value="TreeGrafter"/>
</dbReference>
<evidence type="ECO:0000313" key="6">
    <source>
        <dbReference type="Proteomes" id="UP000742460"/>
    </source>
</evidence>